<evidence type="ECO:0000256" key="6">
    <source>
        <dbReference type="ARBA" id="ARBA00022777"/>
    </source>
</evidence>
<evidence type="ECO:0000313" key="16">
    <source>
        <dbReference type="Proteomes" id="UP001301797"/>
    </source>
</evidence>
<evidence type="ECO:0000313" key="15">
    <source>
        <dbReference type="EMBL" id="WOF17177.1"/>
    </source>
</evidence>
<reference evidence="15 16" key="1">
    <citation type="submission" date="2019-09" db="EMBL/GenBank/DDBJ databases">
        <title>The complete genome of Methanoplanus sp. FWC-SCC4.</title>
        <authorList>
            <person name="Chen S.-C."/>
            <person name="Zhou Y.-Z."/>
            <person name="Lai M.-C."/>
        </authorList>
    </citation>
    <scope>NUCLEOTIDE SEQUENCE [LARGE SCALE GENOMIC DNA]</scope>
    <source>
        <strain evidence="15 16">FWC-SCC4</strain>
    </source>
</reference>
<dbReference type="KEGG" id="mefw:F1737_11050"/>
<dbReference type="PROSITE" id="PS50113">
    <property type="entry name" value="PAC"/>
    <property type="match status" value="1"/>
</dbReference>
<dbReference type="CDD" id="cd00075">
    <property type="entry name" value="HATPase"/>
    <property type="match status" value="1"/>
</dbReference>
<dbReference type="NCBIfam" id="TIGR00229">
    <property type="entry name" value="sensory_box"/>
    <property type="match status" value="1"/>
</dbReference>
<feature type="transmembrane region" description="Helical" evidence="10">
    <location>
        <begin position="307"/>
        <end position="328"/>
    </location>
</feature>
<dbReference type="GeneID" id="85230714"/>
<dbReference type="GO" id="GO:0006355">
    <property type="term" value="P:regulation of DNA-templated transcription"/>
    <property type="evidence" value="ECO:0007669"/>
    <property type="project" value="InterPro"/>
</dbReference>
<evidence type="ECO:0000256" key="10">
    <source>
        <dbReference type="SAM" id="Phobius"/>
    </source>
</evidence>
<evidence type="ECO:0000259" key="12">
    <source>
        <dbReference type="PROSITE" id="PS50112"/>
    </source>
</evidence>
<evidence type="ECO:0000256" key="9">
    <source>
        <dbReference type="SAM" id="Coils"/>
    </source>
</evidence>
<dbReference type="GO" id="GO:0000160">
    <property type="term" value="P:phosphorelay signal transduction system"/>
    <property type="evidence" value="ECO:0007669"/>
    <property type="project" value="UniProtKB-KW"/>
</dbReference>
<dbReference type="InterPro" id="IPR005467">
    <property type="entry name" value="His_kinase_dom"/>
</dbReference>
<dbReference type="InterPro" id="IPR036890">
    <property type="entry name" value="HATPase_C_sf"/>
</dbReference>
<keyword evidence="9" id="KW-0175">Coiled coil</keyword>
<dbReference type="InterPro" id="IPR001610">
    <property type="entry name" value="PAC"/>
</dbReference>
<dbReference type="AlphaFoldDB" id="A0AA97FEP7"/>
<keyword evidence="3" id="KW-0597">Phosphoprotein</keyword>
<accession>A0AA97FEP7</accession>
<keyword evidence="4" id="KW-0808">Transferase</keyword>
<feature type="domain" description="PAC" evidence="13">
    <location>
        <begin position="470"/>
        <end position="522"/>
    </location>
</feature>
<evidence type="ECO:0000256" key="2">
    <source>
        <dbReference type="ARBA" id="ARBA00012438"/>
    </source>
</evidence>
<dbReference type="SUPFAM" id="SSF55785">
    <property type="entry name" value="PYP-like sensor domain (PAS domain)"/>
    <property type="match status" value="1"/>
</dbReference>
<dbReference type="RefSeq" id="WP_317136638.1">
    <property type="nucleotide sequence ID" value="NZ_CP043875.1"/>
</dbReference>
<evidence type="ECO:0000256" key="4">
    <source>
        <dbReference type="ARBA" id="ARBA00022679"/>
    </source>
</evidence>
<proteinExistence type="predicted"/>
<keyword evidence="10" id="KW-1133">Transmembrane helix</keyword>
<evidence type="ECO:0000256" key="7">
    <source>
        <dbReference type="ARBA" id="ARBA00022840"/>
    </source>
</evidence>
<dbReference type="PROSITE" id="PS50112">
    <property type="entry name" value="PAS"/>
    <property type="match status" value="1"/>
</dbReference>
<evidence type="ECO:0000256" key="8">
    <source>
        <dbReference type="ARBA" id="ARBA00023012"/>
    </source>
</evidence>
<dbReference type="SUPFAM" id="SSF55874">
    <property type="entry name" value="ATPase domain of HSP90 chaperone/DNA topoisomerase II/histidine kinase"/>
    <property type="match status" value="1"/>
</dbReference>
<dbReference type="PANTHER" id="PTHR43065">
    <property type="entry name" value="SENSOR HISTIDINE KINASE"/>
    <property type="match status" value="1"/>
</dbReference>
<dbReference type="GO" id="GO:0005524">
    <property type="term" value="F:ATP binding"/>
    <property type="evidence" value="ECO:0007669"/>
    <property type="project" value="UniProtKB-KW"/>
</dbReference>
<feature type="coiled-coil region" evidence="9">
    <location>
        <begin position="367"/>
        <end position="394"/>
    </location>
</feature>
<feature type="domain" description="PAS" evidence="12">
    <location>
        <begin position="394"/>
        <end position="457"/>
    </location>
</feature>
<evidence type="ECO:0000259" key="14">
    <source>
        <dbReference type="PROSITE" id="PS50885"/>
    </source>
</evidence>
<keyword evidence="8" id="KW-0902">Two-component regulatory system</keyword>
<feature type="domain" description="HAMP" evidence="14">
    <location>
        <begin position="336"/>
        <end position="382"/>
    </location>
</feature>
<dbReference type="SMART" id="SM00387">
    <property type="entry name" value="HATPase_c"/>
    <property type="match status" value="1"/>
</dbReference>
<organism evidence="15 16">
    <name type="scientific">Methanochimaera problematica</name>
    <dbReference type="NCBI Taxonomy" id="2609417"/>
    <lineage>
        <taxon>Archaea</taxon>
        <taxon>Methanobacteriati</taxon>
        <taxon>Methanobacteriota</taxon>
        <taxon>Stenosarchaea group</taxon>
        <taxon>Methanomicrobia</taxon>
        <taxon>Methanomicrobiales</taxon>
        <taxon>Methanomicrobiaceae</taxon>
        <taxon>Methanochimaera</taxon>
    </lineage>
</organism>
<name>A0AA97FEP7_9EURY</name>
<keyword evidence="10" id="KW-0812">Transmembrane</keyword>
<keyword evidence="5" id="KW-0547">Nucleotide-binding</keyword>
<dbReference type="Pfam" id="PF00989">
    <property type="entry name" value="PAS"/>
    <property type="match status" value="1"/>
</dbReference>
<dbReference type="Gene3D" id="3.30.565.10">
    <property type="entry name" value="Histidine kinase-like ATPase, C-terminal domain"/>
    <property type="match status" value="1"/>
</dbReference>
<dbReference type="PROSITE" id="PS50885">
    <property type="entry name" value="HAMP"/>
    <property type="match status" value="1"/>
</dbReference>
<dbReference type="InterPro" id="IPR035965">
    <property type="entry name" value="PAS-like_dom_sf"/>
</dbReference>
<dbReference type="Proteomes" id="UP001301797">
    <property type="component" value="Chromosome"/>
</dbReference>
<dbReference type="InterPro" id="IPR003594">
    <property type="entry name" value="HATPase_dom"/>
</dbReference>
<evidence type="ECO:0000256" key="3">
    <source>
        <dbReference type="ARBA" id="ARBA00022553"/>
    </source>
</evidence>
<evidence type="ECO:0000256" key="5">
    <source>
        <dbReference type="ARBA" id="ARBA00022741"/>
    </source>
</evidence>
<dbReference type="InterPro" id="IPR000014">
    <property type="entry name" value="PAS"/>
</dbReference>
<dbReference type="GO" id="GO:0016020">
    <property type="term" value="C:membrane"/>
    <property type="evidence" value="ECO:0007669"/>
    <property type="project" value="InterPro"/>
</dbReference>
<dbReference type="InterPro" id="IPR000700">
    <property type="entry name" value="PAS-assoc_C"/>
</dbReference>
<keyword evidence="6" id="KW-0418">Kinase</keyword>
<dbReference type="InterPro" id="IPR011495">
    <property type="entry name" value="Sig_transdc_His_kin_sub2_dim/P"/>
</dbReference>
<sequence length="731" mass="83834">MDKNQDNHKNQFSYKNYLFIVIFLISLIIIISSVFYGFISASDLVIAQAEESQNELTSKISDDIGIINKGLEIYDTSLNNRLERCFIPFLEEYEKSGRDPAKMDLESVKSATGEDVTLYIINSSYVIEESTNPTSIGLDFKKFAAYYIDYLEKIRFSNDFFAERALTEIETGMVKKFGYLGTPDNRYILEISLFDEEFDKLRKELKYSDHIERVTEKNPYVTDIKIYNSIFHEVGNKNFKADSRFEAFLSSIFEKETSVDITDEKTGKLTRYLYIPLKSEDYGSDNSLVVKLDLTTGPMSEMLSDIFLQYVGIGIFAVMICFGSAFLISQHFGDEVKDIVKDIEKISKGDLDHKIKNTPNREFKNLEESINDMVANLRKNIDEVNESRKIVTMERDRARKYFDFASVIFIAVTKKGDIIKFNHRAEEALGYSNSESAGYNFYDLILTENNRNFVRALLLFDIDSDRDEPRYFQCKVKTKTGTIRDINFSSVILRDENSDISGFLITGEDITNELKSKKDLQSSLHEKNALLKEVHHRVKNNLQVINSLLELQSGNISDEYILSLFRESESRVNSMALVHEIMYDSGNFSRINIADYTRSLVLETLSGKKGFLRINVDFILDDIFFDLDHAVPYGLLINEMTSNAVKHAFKGKSEGNITVKLRKKDNGNIILEFRDNGTGIPDEETLYASKGIGLSLIKGLTRQLKGEISIERESGTKYTIEMEKPEEQIRF</sequence>
<dbReference type="PROSITE" id="PS50109">
    <property type="entry name" value="HIS_KIN"/>
    <property type="match status" value="1"/>
</dbReference>
<dbReference type="PANTHER" id="PTHR43065:SF23">
    <property type="entry name" value="SENSOR HISTIDINE KINASE PDTAS"/>
    <property type="match status" value="1"/>
</dbReference>
<dbReference type="Gene3D" id="6.10.340.10">
    <property type="match status" value="1"/>
</dbReference>
<gene>
    <name evidence="15" type="ORF">F1737_11050</name>
</gene>
<evidence type="ECO:0000256" key="1">
    <source>
        <dbReference type="ARBA" id="ARBA00000085"/>
    </source>
</evidence>
<dbReference type="SMART" id="SM00086">
    <property type="entry name" value="PAC"/>
    <property type="match status" value="1"/>
</dbReference>
<feature type="transmembrane region" description="Helical" evidence="10">
    <location>
        <begin position="17"/>
        <end position="39"/>
    </location>
</feature>
<keyword evidence="10" id="KW-0472">Membrane</keyword>
<evidence type="ECO:0000259" key="13">
    <source>
        <dbReference type="PROSITE" id="PS50113"/>
    </source>
</evidence>
<keyword evidence="16" id="KW-1185">Reference proteome</keyword>
<dbReference type="Pfam" id="PF07568">
    <property type="entry name" value="HisKA_2"/>
    <property type="match status" value="1"/>
</dbReference>
<dbReference type="Pfam" id="PF02518">
    <property type="entry name" value="HATPase_c"/>
    <property type="match status" value="1"/>
</dbReference>
<comment type="catalytic activity">
    <reaction evidence="1">
        <text>ATP + protein L-histidine = ADP + protein N-phospho-L-histidine.</text>
        <dbReference type="EC" id="2.7.13.3"/>
    </reaction>
</comment>
<dbReference type="EC" id="2.7.13.3" evidence="2"/>
<dbReference type="GO" id="GO:0004673">
    <property type="term" value="F:protein histidine kinase activity"/>
    <property type="evidence" value="ECO:0007669"/>
    <property type="project" value="UniProtKB-EC"/>
</dbReference>
<protein>
    <recommendedName>
        <fullName evidence="2">histidine kinase</fullName>
        <ecNumber evidence="2">2.7.13.3</ecNumber>
    </recommendedName>
</protein>
<dbReference type="Gene3D" id="3.30.450.20">
    <property type="entry name" value="PAS domain"/>
    <property type="match status" value="1"/>
</dbReference>
<dbReference type="EMBL" id="CP043875">
    <property type="protein sequence ID" value="WOF17177.1"/>
    <property type="molecule type" value="Genomic_DNA"/>
</dbReference>
<dbReference type="CDD" id="cd00130">
    <property type="entry name" value="PAS"/>
    <property type="match status" value="1"/>
</dbReference>
<keyword evidence="7" id="KW-0067">ATP-binding</keyword>
<dbReference type="CDD" id="cd06225">
    <property type="entry name" value="HAMP"/>
    <property type="match status" value="1"/>
</dbReference>
<dbReference type="InterPro" id="IPR013767">
    <property type="entry name" value="PAS_fold"/>
</dbReference>
<evidence type="ECO:0000259" key="11">
    <source>
        <dbReference type="PROSITE" id="PS50109"/>
    </source>
</evidence>
<feature type="domain" description="Histidine kinase" evidence="11">
    <location>
        <begin position="636"/>
        <end position="726"/>
    </location>
</feature>
<dbReference type="InterPro" id="IPR003660">
    <property type="entry name" value="HAMP_dom"/>
</dbReference>